<gene>
    <name evidence="1" type="ORF">K5H97_15150</name>
</gene>
<keyword evidence="2" id="KW-1185">Reference proteome</keyword>
<name>A0ABX9AX12_9PSED</name>
<evidence type="ECO:0008006" key="3">
    <source>
        <dbReference type="Google" id="ProtNLM"/>
    </source>
</evidence>
<accession>A0ABX9AX12</accession>
<evidence type="ECO:0000313" key="2">
    <source>
        <dbReference type="Proteomes" id="UP000825591"/>
    </source>
</evidence>
<dbReference type="Proteomes" id="UP000825591">
    <property type="component" value="Chromosome"/>
</dbReference>
<proteinExistence type="predicted"/>
<reference evidence="1 2" key="1">
    <citation type="submission" date="2021-08" db="EMBL/GenBank/DDBJ databases">
        <title>Bactericidal Effect of Pseudomonas oryziphila sp. nov., a novel Pseudomonas Species Against Xanthomonas oryzae Reduces Disease Severity of Bacterial Leaf Streak of Rice.</title>
        <authorList>
            <person name="Yang R."/>
            <person name="Li S."/>
            <person name="Li Y."/>
            <person name="Yan Y."/>
            <person name="Fang Y."/>
            <person name="Zou L."/>
            <person name="Chen G."/>
        </authorList>
    </citation>
    <scope>NUCLEOTIDE SEQUENCE [LARGE SCALE GENOMIC DNA]</scope>
    <source>
        <strain evidence="1 2">DSM 17497</strain>
    </source>
</reference>
<sequence length="63" mass="7095">MIIDGQFIFEVGDPVTDHTDAARRVGFVIAIEQDEVGEKVLLVEDEGRTGRTWRILDRDAILP</sequence>
<dbReference type="RefSeq" id="WP_028691887.1">
    <property type="nucleotide sequence ID" value="NZ_CP081966.1"/>
</dbReference>
<protein>
    <recommendedName>
        <fullName evidence="3">DUF2158 domain-containing protein</fullName>
    </recommendedName>
</protein>
<evidence type="ECO:0000313" key="1">
    <source>
        <dbReference type="EMBL" id="QZP24179.1"/>
    </source>
</evidence>
<dbReference type="EMBL" id="CP081966">
    <property type="protein sequence ID" value="QZP24179.1"/>
    <property type="molecule type" value="Genomic_DNA"/>
</dbReference>
<organism evidence="1 2">
    <name type="scientific">Pseudomonas mosselii</name>
    <dbReference type="NCBI Taxonomy" id="78327"/>
    <lineage>
        <taxon>Bacteria</taxon>
        <taxon>Pseudomonadati</taxon>
        <taxon>Pseudomonadota</taxon>
        <taxon>Gammaproteobacteria</taxon>
        <taxon>Pseudomonadales</taxon>
        <taxon>Pseudomonadaceae</taxon>
        <taxon>Pseudomonas</taxon>
    </lineage>
</organism>